<evidence type="ECO:0000256" key="1">
    <source>
        <dbReference type="SAM" id="MobiDB-lite"/>
    </source>
</evidence>
<feature type="transmembrane region" description="Helical" evidence="2">
    <location>
        <begin position="1578"/>
        <end position="1603"/>
    </location>
</feature>
<proteinExistence type="predicted"/>
<feature type="chain" id="PRO_5005222821" description="GH18 domain-containing protein" evidence="3">
    <location>
        <begin position="22"/>
        <end position="1846"/>
    </location>
</feature>
<feature type="compositionally biased region" description="Low complexity" evidence="1">
    <location>
        <begin position="841"/>
        <end position="869"/>
    </location>
</feature>
<dbReference type="PANTHER" id="PTHR11177:SF317">
    <property type="entry name" value="CHITINASE 12-RELATED"/>
    <property type="match status" value="1"/>
</dbReference>
<feature type="compositionally biased region" description="Low complexity" evidence="1">
    <location>
        <begin position="876"/>
        <end position="891"/>
    </location>
</feature>
<dbReference type="GO" id="GO:0006032">
    <property type="term" value="P:chitin catabolic process"/>
    <property type="evidence" value="ECO:0007669"/>
    <property type="project" value="TreeGrafter"/>
</dbReference>
<organism evidence="5">
    <name type="scientific">Spongospora subterranea</name>
    <dbReference type="NCBI Taxonomy" id="70186"/>
    <lineage>
        <taxon>Eukaryota</taxon>
        <taxon>Sar</taxon>
        <taxon>Rhizaria</taxon>
        <taxon>Endomyxa</taxon>
        <taxon>Phytomyxea</taxon>
        <taxon>Plasmodiophorida</taxon>
        <taxon>Plasmodiophoridae</taxon>
        <taxon>Spongospora</taxon>
    </lineage>
</organism>
<feature type="region of interest" description="Disordered" evidence="1">
    <location>
        <begin position="841"/>
        <end position="897"/>
    </location>
</feature>
<dbReference type="GO" id="GO:0004568">
    <property type="term" value="F:chitinase activity"/>
    <property type="evidence" value="ECO:0007669"/>
    <property type="project" value="TreeGrafter"/>
</dbReference>
<keyword evidence="3" id="KW-0732">Signal</keyword>
<dbReference type="InterPro" id="IPR001223">
    <property type="entry name" value="Glyco_hydro18_cat"/>
</dbReference>
<dbReference type="PROSITE" id="PS51910">
    <property type="entry name" value="GH18_2"/>
    <property type="match status" value="2"/>
</dbReference>
<feature type="signal peptide" evidence="3">
    <location>
        <begin position="1"/>
        <end position="21"/>
    </location>
</feature>
<protein>
    <recommendedName>
        <fullName evidence="4">GH18 domain-containing protein</fullName>
    </recommendedName>
</protein>
<feature type="transmembrane region" description="Helical" evidence="2">
    <location>
        <begin position="1497"/>
        <end position="1524"/>
    </location>
</feature>
<feature type="transmembrane region" description="Helical" evidence="2">
    <location>
        <begin position="1658"/>
        <end position="1679"/>
    </location>
</feature>
<evidence type="ECO:0000259" key="4">
    <source>
        <dbReference type="PROSITE" id="PS51910"/>
    </source>
</evidence>
<dbReference type="Gene3D" id="3.10.50.10">
    <property type="match status" value="2"/>
</dbReference>
<feature type="transmembrane region" description="Helical" evidence="2">
    <location>
        <begin position="1545"/>
        <end position="1566"/>
    </location>
</feature>
<accession>A0A0H5QTU0</accession>
<dbReference type="Gene3D" id="3.20.20.80">
    <property type="entry name" value="Glycosidases"/>
    <property type="match status" value="2"/>
</dbReference>
<evidence type="ECO:0000256" key="3">
    <source>
        <dbReference type="SAM" id="SignalP"/>
    </source>
</evidence>
<dbReference type="GO" id="GO:0008061">
    <property type="term" value="F:chitin binding"/>
    <property type="evidence" value="ECO:0007669"/>
    <property type="project" value="InterPro"/>
</dbReference>
<dbReference type="EMBL" id="HACM01004853">
    <property type="protein sequence ID" value="CRZ05295.1"/>
    <property type="molecule type" value="Transcribed_RNA"/>
</dbReference>
<feature type="domain" description="GH18" evidence="4">
    <location>
        <begin position="39"/>
        <end position="409"/>
    </location>
</feature>
<evidence type="ECO:0000256" key="2">
    <source>
        <dbReference type="SAM" id="Phobius"/>
    </source>
</evidence>
<feature type="transmembrane region" description="Helical" evidence="2">
    <location>
        <begin position="1459"/>
        <end position="1477"/>
    </location>
</feature>
<dbReference type="Pfam" id="PF00704">
    <property type="entry name" value="Glyco_hydro_18"/>
    <property type="match status" value="2"/>
</dbReference>
<dbReference type="GO" id="GO:0005576">
    <property type="term" value="C:extracellular region"/>
    <property type="evidence" value="ECO:0007669"/>
    <property type="project" value="TreeGrafter"/>
</dbReference>
<dbReference type="InterPro" id="IPR050314">
    <property type="entry name" value="Glycosyl_Hydrlase_18"/>
</dbReference>
<dbReference type="SUPFAM" id="SSF54556">
    <property type="entry name" value="Chitinase insertion domain"/>
    <property type="match status" value="1"/>
</dbReference>
<feature type="transmembrane region" description="Helical" evidence="2">
    <location>
        <begin position="1421"/>
        <end position="1447"/>
    </location>
</feature>
<dbReference type="GO" id="GO:0005975">
    <property type="term" value="P:carbohydrate metabolic process"/>
    <property type="evidence" value="ECO:0007669"/>
    <property type="project" value="InterPro"/>
</dbReference>
<feature type="transmembrane region" description="Helical" evidence="2">
    <location>
        <begin position="1624"/>
        <end position="1646"/>
    </location>
</feature>
<dbReference type="InterPro" id="IPR029070">
    <property type="entry name" value="Chitinase_insertion_sf"/>
</dbReference>
<dbReference type="InterPro" id="IPR017853">
    <property type="entry name" value="GH"/>
</dbReference>
<keyword evidence="2" id="KW-0812">Transmembrane</keyword>
<reference evidence="5" key="1">
    <citation type="submission" date="2015-04" db="EMBL/GenBank/DDBJ databases">
        <title>The genome sequence of the plant pathogenic Rhizarian Plasmodiophora brassicae reveals insights in its biotrophic life cycle and the origin of chitin synthesis.</title>
        <authorList>
            <person name="Schwelm A."/>
            <person name="Fogelqvist J."/>
            <person name="Knaust A."/>
            <person name="Julke S."/>
            <person name="Lilja T."/>
            <person name="Dhandapani V."/>
            <person name="Bonilla-Rosso G."/>
            <person name="Karlsson M."/>
            <person name="Shevchenko A."/>
            <person name="Choi S.R."/>
            <person name="Kim H.G."/>
            <person name="Park J.Y."/>
            <person name="Lim Y.P."/>
            <person name="Ludwig-Muller J."/>
            <person name="Dixelius C."/>
        </authorList>
    </citation>
    <scope>NUCLEOTIDE SEQUENCE</scope>
    <source>
        <tissue evidence="5">Potato root galls</tissue>
    </source>
</reference>
<feature type="domain" description="GH18" evidence="4">
    <location>
        <begin position="442"/>
        <end position="812"/>
    </location>
</feature>
<keyword evidence="2" id="KW-1133">Transmembrane helix</keyword>
<dbReference type="SUPFAM" id="SSF51445">
    <property type="entry name" value="(Trans)glycosidases"/>
    <property type="match status" value="2"/>
</dbReference>
<dbReference type="InterPro" id="IPR011583">
    <property type="entry name" value="Chitinase_II/V-like_cat"/>
</dbReference>
<dbReference type="PANTHER" id="PTHR11177">
    <property type="entry name" value="CHITINASE"/>
    <property type="match status" value="1"/>
</dbReference>
<sequence>MRSRKFLLAVFPWIWLQSVQGWVPCQSCNISGTGPKTSARIIGHYYNWKSGIAIAGINGSLFTHIIWDGVNVVNGQCAIQDFSRETLLAYGANAIGDDSGLSFKGQLGQLVLLKSKYPHLKTVMTIGGYNTLDFSTLAASNDSRMLLANSCISLAERYNFDGVEVRWLFPGDNLNPNAVRSAADRDNHVSLLKAFRDGNCGLLVAELPIFANQVTKSFNVAEIAPYVSWVNVMAFGMWGIWSNQNSHCAPLFWNPAAPSTQCVDFLVTQVIQSGMPPCKISLAFSLSYPAWILPNSQSGASFPGLFVSTGATPYTTGALDLGQFRYRDVADLTLNGLPWALVHDDIANASALFNAVHRYFISIESPRSLMAKASYAHRLNLGGVYFHDLSGDKPNFEAVDLVGKTLSTLTTCQSKIPTPVPIQVSVPGPCRSCNSSGPQSSTRIIGHYRGSMESLASIRSINGSQFTHIVYSQAVSDGLYQCQPQQPTVDVDQVFGPNSLGDDTDSPYKGNYNQLRLLKLKYPHLKTILQVGQSVAFSTITSNSVRQSMFVDSCIALMKTYGFDGINVYWEYPMLGGNSGGDIRTLTERDNFNGLAAEFRVKMGSSYILTADVQYTLNEFAPRYDIPGLASHVDWINVRSYSFWGRWAPSIGHASPLYFNMDSAATDSVKFVIERILATGIPSCQVAMSIPLIGIGWTLSSTPSSVSFPALFQKFPGTYLIGASDNDMYRYRDIVSLLDSGWVQVWDNTSKASFLYGSSPGAVISYDSPAAASEKISFSRSKHLGGIVFTELDGDTAVYSFINGAVDSIQTSFQCAAPTSKYTTAKPTTRRDSTTFISHSSLSTSLSSSPSSITASSSSSAPTSSSPSSSAPPPASSATPSSPMAHSASSTKPTVPPKISAKISVVGDLSRYQGSIILRGVVSDSTLISSVQWVSDRIDLNNPEIVPSSRNSLELEIVTSYLINNPGRFNFSLILTPKDRSLPVFVVENIMDISSPLHGGQLYVSPASGVALHNAFTLSTNNWVGESVNRSYARYFIKLGSQYYALGDGQLFPMNGSSSFTTVLPIGDPLSNYQLVLAVEVIANGIPSTTRPEFIITCTPPSINSIAIGAINTIDGVYSAASIINNNPAAQTTQRQQLLDVLTTLSNTSSEDTSDRITSMAKALSVITMNGVPVDDRFANTTLRLARSFLSKSSIDNNGLSDDGRRYISTAISAVMPTKSFSISSSGSTFARYDQDVDHVLQQLATSKLSAQSAGGCGSCSSNIDTNLFTIQTYRTDAFSGQSHCPQSPCRIAVPLSFTDLHYGMPLGIVSIVYRNISCGPDCDGTKGAGWVHTVNIMSENNTLVHADNLHQSINISMGVVSFPNDYDCAWFSQSNNLSLDGCQISTKSYGSETYVECQCRHLTDFVLVHRSSLSNSSTHMLVLSLAGSAIAAVVISALSIHICSFGTGYMNNKISQQSFVGITSIIVIKSILRFMFNLTIINDGPVSVEIQVLRIILASLVQFSHFVIFAYFLCILLALLSSIASMCGWAKSARVIFWRAITTVRLVTFIASCGPITLLFLSFFFESTIFEVIASFLMFTLMLSLGALIPSVGWALSIHLHMQAHSTACKPSDSARYNTLATFLQRLTMLLGILLLMQSFLWIWSIISPSYGNNLDVFNLVFLSIDIGTSALALIYQYHVAIVQYTKFHAQSDSMRLPAHGEKRQRRRTMVESAWERVIFELANTVLSGIRNSPRSSGSINRPIVDKGSGSTAPTAGRVSVSQIQQRDATVDHAGIKFEAMTDRITEQDSEELALNKADSMVFKQDMGDGYIMASIDGRTGIVHHSLVRVHSSTTSIPSNFSNTN</sequence>
<evidence type="ECO:0000313" key="5">
    <source>
        <dbReference type="EMBL" id="CRZ05295.1"/>
    </source>
</evidence>
<name>A0A0H5QTU0_9EUKA</name>
<dbReference type="SMART" id="SM00636">
    <property type="entry name" value="Glyco_18"/>
    <property type="match status" value="2"/>
</dbReference>
<keyword evidence="2" id="KW-0472">Membrane</keyword>